<evidence type="ECO:0000256" key="1">
    <source>
        <dbReference type="SAM" id="Phobius"/>
    </source>
</evidence>
<dbReference type="Proteomes" id="UP000257143">
    <property type="component" value="Unassembled WGS sequence"/>
</dbReference>
<dbReference type="AlphaFoldDB" id="A0A3D8Q3C0"/>
<keyword evidence="4" id="KW-1185">Reference proteome</keyword>
<accession>A0A3D8Q3C0</accession>
<feature type="transmembrane region" description="Helical" evidence="1">
    <location>
        <begin position="316"/>
        <end position="334"/>
    </location>
</feature>
<evidence type="ECO:0000259" key="2">
    <source>
        <dbReference type="Pfam" id="PF07786"/>
    </source>
</evidence>
<feature type="transmembrane region" description="Helical" evidence="1">
    <location>
        <begin position="150"/>
        <end position="169"/>
    </location>
</feature>
<keyword evidence="1" id="KW-1133">Transmembrane helix</keyword>
<feature type="transmembrane region" description="Helical" evidence="1">
    <location>
        <begin position="123"/>
        <end position="143"/>
    </location>
</feature>
<keyword evidence="1" id="KW-0812">Transmembrane</keyword>
<gene>
    <name evidence="3" type="ORF">CWR48_00445</name>
</gene>
<name>A0A3D8Q3C0_9BACI</name>
<feature type="transmembrane region" description="Helical" evidence="1">
    <location>
        <begin position="33"/>
        <end position="54"/>
    </location>
</feature>
<proteinExistence type="predicted"/>
<keyword evidence="1" id="KW-0472">Membrane</keyword>
<reference evidence="4" key="1">
    <citation type="submission" date="2017-11" db="EMBL/GenBank/DDBJ databases">
        <authorList>
            <person name="Zhu W."/>
        </authorList>
    </citation>
    <scope>NUCLEOTIDE SEQUENCE [LARGE SCALE GENOMIC DNA]</scope>
    <source>
        <strain evidence="4">CAU 1183</strain>
    </source>
</reference>
<dbReference type="Pfam" id="PF07786">
    <property type="entry name" value="HGSNAT_cat"/>
    <property type="match status" value="1"/>
</dbReference>
<dbReference type="OrthoDB" id="9788724at2"/>
<feature type="transmembrane region" description="Helical" evidence="1">
    <location>
        <begin position="210"/>
        <end position="231"/>
    </location>
</feature>
<dbReference type="InterPro" id="IPR012429">
    <property type="entry name" value="HGSNAT_cat"/>
</dbReference>
<dbReference type="PANTHER" id="PTHR31061">
    <property type="entry name" value="LD22376P"/>
    <property type="match status" value="1"/>
</dbReference>
<comment type="caution">
    <text evidence="3">The sequence shown here is derived from an EMBL/GenBank/DDBJ whole genome shotgun (WGS) entry which is preliminary data.</text>
</comment>
<feature type="transmembrane region" description="Helical" evidence="1">
    <location>
        <begin position="240"/>
        <end position="258"/>
    </location>
</feature>
<protein>
    <recommendedName>
        <fullName evidence="2">Heparan-alpha-glucosaminide N-acetyltransferase catalytic domain-containing protein</fullName>
    </recommendedName>
</protein>
<sequence>MTRIVELRKGNCMEKNISREHQRKRRIHSIDMTRGLIVLLSVFMFSIPSGVFSFDQHAEWYGLTLVDFILPCFLTIFGTSMAIAYQKGVKRKRFLTRTIKLIIFGLIFNIIAAWSLSFSTLRFTGVLQMFAVLGIATVIITKYVKNPVQLTLIGMLILSIHGANLLYIGSACEEGLPQPDCNPSGVIDTAIFGENHIYAQGELGYDPEGIPSTFAALGNVLFGFSAGRMLLSKKGKENKLLIHGIVLIVLALIVSSILPFGKRIWTPAFALVTAGVTSVLLAIFHLLFDRNPITSRTKPIKRAILWFMEAFGKNSFFIYFGKYVLYSLLIHITIQNTEGVFSINHYIHMFTEKISSAPVLIYASIIFGIWTVLALVFHKCKWYVKI</sequence>
<feature type="transmembrane region" description="Helical" evidence="1">
    <location>
        <begin position="60"/>
        <end position="85"/>
    </location>
</feature>
<feature type="transmembrane region" description="Helical" evidence="1">
    <location>
        <begin position="264"/>
        <end position="288"/>
    </location>
</feature>
<feature type="transmembrane region" description="Helical" evidence="1">
    <location>
        <begin position="354"/>
        <end position="377"/>
    </location>
</feature>
<evidence type="ECO:0000313" key="4">
    <source>
        <dbReference type="Proteomes" id="UP000257143"/>
    </source>
</evidence>
<dbReference type="EMBL" id="PIOC01000001">
    <property type="protein sequence ID" value="RDW22209.1"/>
    <property type="molecule type" value="Genomic_DNA"/>
</dbReference>
<evidence type="ECO:0000313" key="3">
    <source>
        <dbReference type="EMBL" id="RDW22209.1"/>
    </source>
</evidence>
<feature type="transmembrane region" description="Helical" evidence="1">
    <location>
        <begin position="97"/>
        <end position="117"/>
    </location>
</feature>
<feature type="domain" description="Heparan-alpha-glucosaminide N-acetyltransferase catalytic" evidence="2">
    <location>
        <begin position="26"/>
        <end position="160"/>
    </location>
</feature>
<organism evidence="3 4">
    <name type="scientific">Oceanobacillus arenosus</name>
    <dbReference type="NCBI Taxonomy" id="1229153"/>
    <lineage>
        <taxon>Bacteria</taxon>
        <taxon>Bacillati</taxon>
        <taxon>Bacillota</taxon>
        <taxon>Bacilli</taxon>
        <taxon>Bacillales</taxon>
        <taxon>Bacillaceae</taxon>
        <taxon>Oceanobacillus</taxon>
    </lineage>
</organism>
<dbReference type="PANTHER" id="PTHR31061:SF24">
    <property type="entry name" value="LD22376P"/>
    <property type="match status" value="1"/>
</dbReference>